<dbReference type="SUPFAM" id="SSF47203">
    <property type="entry name" value="Acyl-CoA dehydrogenase C-terminal domain-like"/>
    <property type="match status" value="1"/>
</dbReference>
<name>A0ABT7W2C3_9BORD</name>
<accession>A0ABT7W2C3</accession>
<sequence>MDFELPESSRMVRDTVARFVQEELIALEPLIIRREAERGYEDTPLIPPDVEARLQQKARDIGLWGIDVPEEFGGQDLGLLNKCLVIEQLKHSIVPFVLPPESPNLFLLKELCKGSQVDRYLLPYSRGEKKSCLALSEPGAGSDAAAIKTRAERKNGKWVLNGTKLWISNARRSDFMIVMAVTDPSADKRSAYTAFLVDKGTPGLSIPTSFPMIGEYHPYEVVLDNVELDDEQVLGEVGGGFAPISKRLGVRRLEIASRCLGLATRCLTMMIEQANTRKTFGAPLADRQAVQWWIADSYQEIEMLRWVVYQMAWKMDNGRGDVRLDGSMVKLQGTEMIARVADRAIQLFGGMGVSKEMPLEYISRMCRVMRIVEGPSEIHRWVIARDLLKNGLPAA</sequence>
<keyword evidence="4" id="KW-0285">Flavoprotein</keyword>
<dbReference type="PANTHER" id="PTHR48083">
    <property type="entry name" value="MEDIUM-CHAIN SPECIFIC ACYL-COA DEHYDROGENASE, MITOCHONDRIAL-RELATED"/>
    <property type="match status" value="1"/>
</dbReference>
<comment type="cofactor">
    <cofactor evidence="1">
        <name>FAD</name>
        <dbReference type="ChEBI" id="CHEBI:57692"/>
    </cofactor>
</comment>
<evidence type="ECO:0000256" key="5">
    <source>
        <dbReference type="ARBA" id="ARBA00022827"/>
    </source>
</evidence>
<feature type="domain" description="Acyl-CoA oxidase/dehydrogenase middle" evidence="8">
    <location>
        <begin position="132"/>
        <end position="214"/>
    </location>
</feature>
<dbReference type="PROSITE" id="PS00072">
    <property type="entry name" value="ACYL_COA_DH_1"/>
    <property type="match status" value="1"/>
</dbReference>
<dbReference type="InterPro" id="IPR009100">
    <property type="entry name" value="AcylCoA_DH/oxidase_NM_dom_sf"/>
</dbReference>
<keyword evidence="6" id="KW-0560">Oxidoreductase</keyword>
<dbReference type="InterPro" id="IPR013786">
    <property type="entry name" value="AcylCoA_DH/ox_N"/>
</dbReference>
<dbReference type="SUPFAM" id="SSF56645">
    <property type="entry name" value="Acyl-CoA dehydrogenase NM domain-like"/>
    <property type="match status" value="1"/>
</dbReference>
<dbReference type="Gene3D" id="2.40.110.10">
    <property type="entry name" value="Butyryl-CoA Dehydrogenase, subunit A, domain 2"/>
    <property type="match status" value="1"/>
</dbReference>
<dbReference type="RefSeq" id="WP_289785520.1">
    <property type="nucleotide sequence ID" value="NZ_BAAFZO010000001.1"/>
</dbReference>
<organism evidence="10 11">
    <name type="scientific">Bordetella petrii</name>
    <dbReference type="NCBI Taxonomy" id="94624"/>
    <lineage>
        <taxon>Bacteria</taxon>
        <taxon>Pseudomonadati</taxon>
        <taxon>Pseudomonadota</taxon>
        <taxon>Betaproteobacteria</taxon>
        <taxon>Burkholderiales</taxon>
        <taxon>Alcaligenaceae</taxon>
        <taxon>Bordetella</taxon>
    </lineage>
</organism>
<dbReference type="CDD" id="cd00567">
    <property type="entry name" value="ACAD"/>
    <property type="match status" value="1"/>
</dbReference>
<dbReference type="InterPro" id="IPR006089">
    <property type="entry name" value="Acyl-CoA_DH_CS"/>
</dbReference>
<evidence type="ECO:0000256" key="6">
    <source>
        <dbReference type="ARBA" id="ARBA00023002"/>
    </source>
</evidence>
<dbReference type="InterPro" id="IPR009075">
    <property type="entry name" value="AcylCo_DH/oxidase_C"/>
</dbReference>
<dbReference type="Pfam" id="PF02771">
    <property type="entry name" value="Acyl-CoA_dh_N"/>
    <property type="match status" value="1"/>
</dbReference>
<evidence type="ECO:0000256" key="3">
    <source>
        <dbReference type="ARBA" id="ARBA00019125"/>
    </source>
</evidence>
<dbReference type="Pfam" id="PF02770">
    <property type="entry name" value="Acyl-CoA_dh_M"/>
    <property type="match status" value="1"/>
</dbReference>
<dbReference type="Gene3D" id="1.10.540.10">
    <property type="entry name" value="Acyl-CoA dehydrogenase/oxidase, N-terminal domain"/>
    <property type="match status" value="1"/>
</dbReference>
<dbReference type="InterPro" id="IPR006091">
    <property type="entry name" value="Acyl-CoA_Oxase/DH_mid-dom"/>
</dbReference>
<dbReference type="InterPro" id="IPR037069">
    <property type="entry name" value="AcylCoA_DH/ox_N_sf"/>
</dbReference>
<protein>
    <recommendedName>
        <fullName evidence="3">Medium-chain specific acyl-CoA dehydrogenase, mitochondrial</fullName>
    </recommendedName>
</protein>
<dbReference type="InterPro" id="IPR050741">
    <property type="entry name" value="Acyl-CoA_dehydrogenase"/>
</dbReference>
<evidence type="ECO:0000259" key="9">
    <source>
        <dbReference type="Pfam" id="PF02771"/>
    </source>
</evidence>
<proteinExistence type="inferred from homology"/>
<evidence type="ECO:0000256" key="1">
    <source>
        <dbReference type="ARBA" id="ARBA00001974"/>
    </source>
</evidence>
<feature type="domain" description="Acyl-CoA dehydrogenase/oxidase N-terminal" evidence="9">
    <location>
        <begin position="7"/>
        <end position="128"/>
    </location>
</feature>
<evidence type="ECO:0000256" key="2">
    <source>
        <dbReference type="ARBA" id="ARBA00009347"/>
    </source>
</evidence>
<reference evidence="10" key="1">
    <citation type="submission" date="2023-06" db="EMBL/GenBank/DDBJ databases">
        <title>full genome analysis of Phenantherene degrader P3.</title>
        <authorList>
            <person name="Akbar A."/>
            <person name="Rahmeh R."/>
            <person name="Kishk M."/>
        </authorList>
    </citation>
    <scope>NUCLEOTIDE SEQUENCE</scope>
    <source>
        <strain evidence="10">P3</strain>
    </source>
</reference>
<comment type="caution">
    <text evidence="10">The sequence shown here is derived from an EMBL/GenBank/DDBJ whole genome shotgun (WGS) entry which is preliminary data.</text>
</comment>
<evidence type="ECO:0000259" key="7">
    <source>
        <dbReference type="Pfam" id="PF00441"/>
    </source>
</evidence>
<dbReference type="Gene3D" id="1.20.140.10">
    <property type="entry name" value="Butyryl-CoA Dehydrogenase, subunit A, domain 3"/>
    <property type="match status" value="1"/>
</dbReference>
<evidence type="ECO:0000256" key="4">
    <source>
        <dbReference type="ARBA" id="ARBA00022630"/>
    </source>
</evidence>
<dbReference type="InterPro" id="IPR046373">
    <property type="entry name" value="Acyl-CoA_Oxase/DH_mid-dom_sf"/>
</dbReference>
<dbReference type="InterPro" id="IPR036250">
    <property type="entry name" value="AcylCo_DH-like_C"/>
</dbReference>
<dbReference type="PANTHER" id="PTHR48083:SF2">
    <property type="entry name" value="MEDIUM-CHAIN SPECIFIC ACYL-COA DEHYDROGENASE, MITOCHONDRIAL"/>
    <property type="match status" value="1"/>
</dbReference>
<evidence type="ECO:0000313" key="11">
    <source>
        <dbReference type="Proteomes" id="UP001175604"/>
    </source>
</evidence>
<gene>
    <name evidence="10" type="ORF">QUC21_09935</name>
</gene>
<dbReference type="EMBL" id="JAUDJE010000007">
    <property type="protein sequence ID" value="MDM9559350.1"/>
    <property type="molecule type" value="Genomic_DNA"/>
</dbReference>
<feature type="domain" description="Acyl-CoA dehydrogenase/oxidase C-terminal" evidence="7">
    <location>
        <begin position="238"/>
        <end position="387"/>
    </location>
</feature>
<dbReference type="Pfam" id="PF00441">
    <property type="entry name" value="Acyl-CoA_dh_1"/>
    <property type="match status" value="1"/>
</dbReference>
<evidence type="ECO:0000259" key="8">
    <source>
        <dbReference type="Pfam" id="PF02770"/>
    </source>
</evidence>
<keyword evidence="5" id="KW-0274">FAD</keyword>
<evidence type="ECO:0000313" key="10">
    <source>
        <dbReference type="EMBL" id="MDM9559350.1"/>
    </source>
</evidence>
<comment type="similarity">
    <text evidence="2">Belongs to the acyl-CoA dehydrogenase family.</text>
</comment>
<dbReference type="Proteomes" id="UP001175604">
    <property type="component" value="Unassembled WGS sequence"/>
</dbReference>
<keyword evidence="11" id="KW-1185">Reference proteome</keyword>